<dbReference type="OrthoDB" id="386631at2157"/>
<evidence type="ECO:0000256" key="1">
    <source>
        <dbReference type="SAM" id="Phobius"/>
    </source>
</evidence>
<dbReference type="KEGG" id="thf:MA03_06155"/>
<dbReference type="STRING" id="1550241.MA03_06155"/>
<feature type="transmembrane region" description="Helical" evidence="1">
    <location>
        <begin position="175"/>
        <end position="194"/>
    </location>
</feature>
<dbReference type="PATRIC" id="fig|1550241.5.peg.1279"/>
<keyword evidence="1" id="KW-0812">Transmembrane</keyword>
<keyword evidence="1" id="KW-1133">Transmembrane helix</keyword>
<dbReference type="HOGENOM" id="CLU_332525_0_0_2"/>
<feature type="transmembrane region" description="Helical" evidence="1">
    <location>
        <begin position="120"/>
        <end position="142"/>
    </location>
</feature>
<name>A0A0F7FJ70_9CREN</name>
<sequence length="818" mass="92832">MPQDELVFGVGLASTSIVVLLYWSLGFKKRALRIFLSELIGFLASFSLLVIFYPELSKVGNSLYWAVSETLTQLISRMKEYHSRIVSLSLSIAVFDIIIGIVFAGAGGPATAELLSLYQPWMHVSLSFLETLGNLIGTTAFISHLLLRLTTLLPFIYSLLLTLIPLIFIPRLRRLILPVWLLFLAVSVILPLQVRNFPEIRLSEVPGINPPSGLGYLHVQVREASGTPIYRPLILLGLRDHEGNLYVSRVREGSILILPAGKYKALWVTEYWTNFTLNSCCYLEEKDRAWSYCSCYVWPAVFNVSSGLTVNLTVSLPVDIIETPQGHTGHVIAFAGDKPIHPSVRGEGYVSYYLGESSLKKGVFISFRGGGFTIERFESEGLSCLINISTSRALPPGRRIDALWYQRALQRSAEWLKRVRVFPEMDVFLESNVTNFPIPRFEEQTVYLSLDKCNETKIFQPILNITIIGRGVWNESFIPIYVSHWEIISQVSEHLISAPINFLGSFIVLYNALFVILIETTSIVGLGGSLEVALSTFFRQTISKTKIANLSRTINVFFSTRSKPGDRDKILVKIITPSGVRITSIPNKSRLISALEKVNEAPVPLFLKVVNERKRNIFLHNFYLLSKKKFRISARRFDIAISHGAQRILSPLKRILVSSLGYHAFSRGQLYFKLNDITLRKLNPKLAELMTIKYRELVTVDIRKIRSEHTKELSDLVENSTSIESIDRILLFIWLANPRVFKELLRLNKLYAEKGYEVESLQLLYRLKALDQLKNENESIVKMAKKMYLGKDPGLTFGAAKNDRWRIIWEKLRSDISG</sequence>
<keyword evidence="3" id="KW-1185">Reference proteome</keyword>
<feature type="transmembrane region" description="Helical" evidence="1">
    <location>
        <begin position="6"/>
        <end position="25"/>
    </location>
</feature>
<dbReference type="AlphaFoldDB" id="A0A0F7FJ70"/>
<gene>
    <name evidence="2" type="ORF">MA03_06155</name>
</gene>
<evidence type="ECO:0000313" key="3">
    <source>
        <dbReference type="Proteomes" id="UP000067434"/>
    </source>
</evidence>
<dbReference type="RefSeq" id="WP_052884421.1">
    <property type="nucleotide sequence ID" value="NZ_CP009961.1"/>
</dbReference>
<protein>
    <submittedName>
        <fullName evidence="2">Uncharacterized protein</fullName>
    </submittedName>
</protein>
<dbReference type="EMBL" id="CP009961">
    <property type="protein sequence ID" value="AKG38913.1"/>
    <property type="molecule type" value="Genomic_DNA"/>
</dbReference>
<keyword evidence="1" id="KW-0472">Membrane</keyword>
<accession>A0A0F7FJ70</accession>
<feature type="transmembrane region" description="Helical" evidence="1">
    <location>
        <begin position="88"/>
        <end position="108"/>
    </location>
</feature>
<dbReference type="GeneID" id="25401796"/>
<reference evidence="2 3" key="1">
    <citation type="journal article" date="2015" name="Stand. Genomic Sci.">
        <title>Complete genome sequence of and proposal of Thermofilum uzonense sp. nov. a novel hyperthermophilic crenarchaeon and emended description of the genus Thermofilum.</title>
        <authorList>
            <person name="Toshchakov S.V."/>
            <person name="Korzhenkov A.A."/>
            <person name="Samarov N.I."/>
            <person name="Mazunin I.O."/>
            <person name="Mozhey O.I."/>
            <person name="Shmyr I.S."/>
            <person name="Derbikova K.S."/>
            <person name="Taranov E.A."/>
            <person name="Dominova I.N."/>
            <person name="Bonch-Osmolovskaya E.A."/>
            <person name="Patrushev M.V."/>
            <person name="Podosokorskaya O.A."/>
            <person name="Kublanov I.V."/>
        </authorList>
    </citation>
    <scope>NUCLEOTIDE SEQUENCE [LARGE SCALE GENOMIC DNA]</scope>
    <source>
        <strain evidence="2 3">1807-2</strain>
    </source>
</reference>
<organism evidence="2 3">
    <name type="scientific">Infirmifilum uzonense</name>
    <dbReference type="NCBI Taxonomy" id="1550241"/>
    <lineage>
        <taxon>Archaea</taxon>
        <taxon>Thermoproteota</taxon>
        <taxon>Thermoprotei</taxon>
        <taxon>Thermofilales</taxon>
        <taxon>Thermofilaceae</taxon>
        <taxon>Infirmifilum</taxon>
    </lineage>
</organism>
<feature type="transmembrane region" description="Helical" evidence="1">
    <location>
        <begin position="32"/>
        <end position="53"/>
    </location>
</feature>
<feature type="transmembrane region" description="Helical" evidence="1">
    <location>
        <begin position="149"/>
        <end position="169"/>
    </location>
</feature>
<dbReference type="Proteomes" id="UP000067434">
    <property type="component" value="Chromosome"/>
</dbReference>
<proteinExistence type="predicted"/>
<evidence type="ECO:0000313" key="2">
    <source>
        <dbReference type="EMBL" id="AKG38913.1"/>
    </source>
</evidence>